<dbReference type="SUPFAM" id="SSF53383">
    <property type="entry name" value="PLP-dependent transferases"/>
    <property type="match status" value="1"/>
</dbReference>
<dbReference type="Pfam" id="PF00266">
    <property type="entry name" value="Aminotran_5"/>
    <property type="match status" value="1"/>
</dbReference>
<dbReference type="InterPro" id="IPR015422">
    <property type="entry name" value="PyrdxlP-dep_Trfase_small"/>
</dbReference>
<dbReference type="Gene3D" id="3.90.1150.10">
    <property type="entry name" value="Aspartate Aminotransferase, domain 1"/>
    <property type="match status" value="1"/>
</dbReference>
<name>A0A7G9GX75_9FUSO</name>
<dbReference type="KEGG" id="fho:H9Q81_00775"/>
<evidence type="ECO:0000256" key="1">
    <source>
        <dbReference type="ARBA" id="ARBA00001933"/>
    </source>
</evidence>
<dbReference type="GO" id="GO:0004760">
    <property type="term" value="F:L-serine-pyruvate transaminase activity"/>
    <property type="evidence" value="ECO:0007669"/>
    <property type="project" value="TreeGrafter"/>
</dbReference>
<dbReference type="PROSITE" id="PS00595">
    <property type="entry name" value="AA_TRANSFER_CLASS_5"/>
    <property type="match status" value="1"/>
</dbReference>
<evidence type="ECO:0000256" key="2">
    <source>
        <dbReference type="ARBA" id="ARBA00009236"/>
    </source>
</evidence>
<dbReference type="PIRSF" id="PIRSF000524">
    <property type="entry name" value="SPT"/>
    <property type="match status" value="1"/>
</dbReference>
<protein>
    <submittedName>
        <fullName evidence="11">Alanine--glyoxylate aminotransferase family protein</fullName>
    </submittedName>
</protein>
<dbReference type="EMBL" id="CP060637">
    <property type="protein sequence ID" value="QNM15407.1"/>
    <property type="molecule type" value="Genomic_DNA"/>
</dbReference>
<dbReference type="InterPro" id="IPR015421">
    <property type="entry name" value="PyrdxlP-dep_Trfase_major"/>
</dbReference>
<organism evidence="11 12">
    <name type="scientific">Fusobacterium hominis</name>
    <dbReference type="NCBI Taxonomy" id="2764326"/>
    <lineage>
        <taxon>Bacteria</taxon>
        <taxon>Fusobacteriati</taxon>
        <taxon>Fusobacteriota</taxon>
        <taxon>Fusobacteriia</taxon>
        <taxon>Fusobacteriales</taxon>
        <taxon>Fusobacteriaceae</taxon>
        <taxon>Fusobacterium</taxon>
    </lineage>
</organism>
<proteinExistence type="inferred from homology"/>
<dbReference type="InterPro" id="IPR015424">
    <property type="entry name" value="PyrdxlP-dep_Trfase"/>
</dbReference>
<keyword evidence="12" id="KW-1185">Reference proteome</keyword>
<evidence type="ECO:0000256" key="5">
    <source>
        <dbReference type="ARBA" id="ARBA00022898"/>
    </source>
</evidence>
<dbReference type="RefSeq" id="WP_101473489.1">
    <property type="nucleotide sequence ID" value="NZ_CP060637.1"/>
</dbReference>
<feature type="binding site" evidence="6">
    <location>
        <position position="341"/>
    </location>
    <ligand>
        <name>substrate</name>
    </ligand>
</feature>
<keyword evidence="4 11" id="KW-0808">Transferase</keyword>
<accession>A0A7G9GX75</accession>
<evidence type="ECO:0000313" key="12">
    <source>
        <dbReference type="Proteomes" id="UP000515913"/>
    </source>
</evidence>
<evidence type="ECO:0000256" key="7">
    <source>
        <dbReference type="PIRSR" id="PIRSR000524-50"/>
    </source>
</evidence>
<dbReference type="Proteomes" id="UP000515913">
    <property type="component" value="Chromosome"/>
</dbReference>
<gene>
    <name evidence="11" type="ORF">H9Q81_00775</name>
</gene>
<evidence type="ECO:0000256" key="9">
    <source>
        <dbReference type="RuleBase" id="RU004504"/>
    </source>
</evidence>
<keyword evidence="5 7" id="KW-0663">Pyridoxal phosphate</keyword>
<feature type="modified residue" description="N6-(pyridoxal phosphate)lysine" evidence="7">
    <location>
        <position position="196"/>
    </location>
</feature>
<dbReference type="InterPro" id="IPR024169">
    <property type="entry name" value="SP_NH2Trfase/AEP_transaminase"/>
</dbReference>
<dbReference type="GO" id="GO:0008453">
    <property type="term" value="F:alanine-glyoxylate transaminase activity"/>
    <property type="evidence" value="ECO:0007669"/>
    <property type="project" value="TreeGrafter"/>
</dbReference>
<dbReference type="AlphaFoldDB" id="A0A7G9GX75"/>
<evidence type="ECO:0000313" key="11">
    <source>
        <dbReference type="EMBL" id="QNM15407.1"/>
    </source>
</evidence>
<evidence type="ECO:0000256" key="8">
    <source>
        <dbReference type="RuleBase" id="RU004075"/>
    </source>
</evidence>
<evidence type="ECO:0000256" key="6">
    <source>
        <dbReference type="PIRSR" id="PIRSR000524-1"/>
    </source>
</evidence>
<evidence type="ECO:0000256" key="4">
    <source>
        <dbReference type="ARBA" id="ARBA00022679"/>
    </source>
</evidence>
<dbReference type="PANTHER" id="PTHR21152">
    <property type="entry name" value="AMINOTRANSFERASE CLASS V"/>
    <property type="match status" value="1"/>
</dbReference>
<feature type="domain" description="Aminotransferase class V" evidence="10">
    <location>
        <begin position="12"/>
        <end position="289"/>
    </location>
</feature>
<dbReference type="PANTHER" id="PTHR21152:SF24">
    <property type="entry name" value="ALANINE--GLYOXYLATE AMINOTRANSFERASE 1"/>
    <property type="match status" value="1"/>
</dbReference>
<keyword evidence="3 11" id="KW-0032">Aminotransferase</keyword>
<evidence type="ECO:0000256" key="3">
    <source>
        <dbReference type="ARBA" id="ARBA00022576"/>
    </source>
</evidence>
<comment type="similarity">
    <text evidence="2 8">Belongs to the class-V pyridoxal-phosphate-dependent aminotransferase family.</text>
</comment>
<sequence length="373" mass="41889">MKRANYIMMTPGPTMVRENVTHTYTHYFGNSDFDENFFEFYGNLCKKIGKIWGAKKAQTIIMSGEGMLGLDTACAALTEKGDKVLVISNGIYGRGFKGLIENYGGEVTVFETDVKTTIDKDALRVFLEQHKDYGFKYATVVHCDTPSGVLNDIESICKMLKSTGIMTVVDTVSAFGGTEVKIDDWGIDIALGASQKVLSANTGLTIMAVSDMAWKAIEDRKTPIPSFYCNLSLWKNCVEEKLFPYTMPIADIVALGLAVDNMFEEGLDKIIDRHYKVAEYTRTKLMDMGIDLYLRGGYSPTVTAFCIPEGYTLEKIYKHMIEKHEVMLGKSYGELADKVLRIGHMGENARNFRIDYTLRALEKTLKELKELKK</sequence>
<dbReference type="InterPro" id="IPR020578">
    <property type="entry name" value="Aminotrans_V_PyrdxlP_BS"/>
</dbReference>
<evidence type="ECO:0000259" key="10">
    <source>
        <dbReference type="Pfam" id="PF00266"/>
    </source>
</evidence>
<comment type="cofactor">
    <cofactor evidence="1 7 9">
        <name>pyridoxal 5'-phosphate</name>
        <dbReference type="ChEBI" id="CHEBI:597326"/>
    </cofactor>
</comment>
<dbReference type="InterPro" id="IPR000192">
    <property type="entry name" value="Aminotrans_V_dom"/>
</dbReference>
<reference evidence="11 12" key="1">
    <citation type="submission" date="2020-08" db="EMBL/GenBank/DDBJ databases">
        <authorList>
            <person name="Liu C."/>
            <person name="Sun Q."/>
        </authorList>
    </citation>
    <scope>NUCLEOTIDE SEQUENCE [LARGE SCALE GENOMIC DNA]</scope>
    <source>
        <strain evidence="11 12">NSJ-57</strain>
    </source>
</reference>
<dbReference type="GO" id="GO:0019265">
    <property type="term" value="P:glycine biosynthetic process, by transamination of glyoxylate"/>
    <property type="evidence" value="ECO:0007669"/>
    <property type="project" value="TreeGrafter"/>
</dbReference>
<dbReference type="Gene3D" id="3.40.640.10">
    <property type="entry name" value="Type I PLP-dependent aspartate aminotransferase-like (Major domain)"/>
    <property type="match status" value="1"/>
</dbReference>